<dbReference type="SUPFAM" id="SSF53474">
    <property type="entry name" value="alpha/beta-Hydrolases"/>
    <property type="match status" value="1"/>
</dbReference>
<keyword evidence="4" id="KW-1185">Reference proteome</keyword>
<evidence type="ECO:0000313" key="3">
    <source>
        <dbReference type="EMBL" id="MDH6221121.1"/>
    </source>
</evidence>
<dbReference type="RefSeq" id="WP_280881871.1">
    <property type="nucleotide sequence ID" value="NZ_JARXVH010000020.1"/>
</dbReference>
<dbReference type="InterPro" id="IPR000073">
    <property type="entry name" value="AB_hydrolase_1"/>
</dbReference>
<evidence type="ECO:0000259" key="2">
    <source>
        <dbReference type="Pfam" id="PF00561"/>
    </source>
</evidence>
<proteinExistence type="predicted"/>
<dbReference type="Proteomes" id="UP001160499">
    <property type="component" value="Unassembled WGS sequence"/>
</dbReference>
<dbReference type="PRINTS" id="PR00412">
    <property type="entry name" value="EPOXHYDRLASE"/>
</dbReference>
<dbReference type="EMBL" id="JARXVH010000020">
    <property type="protein sequence ID" value="MDH6221121.1"/>
    <property type="molecule type" value="Genomic_DNA"/>
</dbReference>
<dbReference type="Pfam" id="PF00561">
    <property type="entry name" value="Abhydrolase_1"/>
    <property type="match status" value="1"/>
</dbReference>
<protein>
    <submittedName>
        <fullName evidence="3">Pimeloyl-ACP methyl ester carboxylesterase</fullName>
    </submittedName>
</protein>
<accession>A0ABT6LXT5</accession>
<comment type="caution">
    <text evidence="3">The sequence shown here is derived from an EMBL/GenBank/DDBJ whole genome shotgun (WGS) entry which is preliminary data.</text>
</comment>
<dbReference type="PANTHER" id="PTHR43329">
    <property type="entry name" value="EPOXIDE HYDROLASE"/>
    <property type="match status" value="1"/>
</dbReference>
<dbReference type="Gene3D" id="3.40.50.1820">
    <property type="entry name" value="alpha/beta hydrolase"/>
    <property type="match status" value="1"/>
</dbReference>
<dbReference type="InterPro" id="IPR000639">
    <property type="entry name" value="Epox_hydrolase-like"/>
</dbReference>
<evidence type="ECO:0000313" key="4">
    <source>
        <dbReference type="Proteomes" id="UP001160499"/>
    </source>
</evidence>
<name>A0ABT6LXT5_9ACTN</name>
<evidence type="ECO:0000256" key="1">
    <source>
        <dbReference type="ARBA" id="ARBA00022801"/>
    </source>
</evidence>
<organism evidence="3 4">
    <name type="scientific">Streptomyces pseudovenezuelae</name>
    <dbReference type="NCBI Taxonomy" id="67350"/>
    <lineage>
        <taxon>Bacteria</taxon>
        <taxon>Bacillati</taxon>
        <taxon>Actinomycetota</taxon>
        <taxon>Actinomycetes</taxon>
        <taxon>Kitasatosporales</taxon>
        <taxon>Streptomycetaceae</taxon>
        <taxon>Streptomyces</taxon>
        <taxon>Streptomyces aurantiacus group</taxon>
    </lineage>
</organism>
<sequence>MQVDSGGIKLNVELYGPEEGKPVLLLHGFPDTGRVWSKQIAPLTEAGLRLIVPDQRGYGRSDKPSDIEAYKIATLAADPVAILDQLGLEKAAVVGHDWGANVAWSMATFAPQRVDRLAVLSVGHPSVRRPGDILERQRTWYMLLFAFEEIAERWLSDNEWTNFRNLFQHPDADAVIADLEASESLTPAINWYRANFHPRVLIQSPPELPKITVPTMGIWGSADFNAGDERMTASREFIAAPWRYERLNGPGHWPQWEAPDEVNRHLLDFLTA</sequence>
<gene>
    <name evidence="3" type="ORF">M2283_008463</name>
</gene>
<keyword evidence="1" id="KW-0378">Hydrolase</keyword>
<reference evidence="3 4" key="1">
    <citation type="submission" date="2023-04" db="EMBL/GenBank/DDBJ databases">
        <title>Forest soil microbial communities from Buena Vista Peninsula, Colon Province, Panama.</title>
        <authorList>
            <person name="Bouskill N."/>
        </authorList>
    </citation>
    <scope>NUCLEOTIDE SEQUENCE [LARGE SCALE GENOMIC DNA]</scope>
    <source>
        <strain evidence="3 4">GGS1</strain>
    </source>
</reference>
<feature type="domain" description="AB hydrolase-1" evidence="2">
    <location>
        <begin position="21"/>
        <end position="259"/>
    </location>
</feature>
<dbReference type="InterPro" id="IPR029058">
    <property type="entry name" value="AB_hydrolase_fold"/>
</dbReference>
<dbReference type="PRINTS" id="PR00111">
    <property type="entry name" value="ABHYDROLASE"/>
</dbReference>